<protein>
    <recommendedName>
        <fullName evidence="2">Ubiquitin-like domain-containing protein</fullName>
    </recommendedName>
</protein>
<feature type="region of interest" description="Disordered" evidence="1">
    <location>
        <begin position="1"/>
        <end position="92"/>
    </location>
</feature>
<dbReference type="SUPFAM" id="SSF54236">
    <property type="entry name" value="Ubiquitin-like"/>
    <property type="match status" value="1"/>
</dbReference>
<dbReference type="STRING" id="1182542.W9XX84"/>
<dbReference type="eggNOG" id="ENOG502S95Z">
    <property type="taxonomic scope" value="Eukaryota"/>
</dbReference>
<reference evidence="3 4" key="1">
    <citation type="submission" date="2013-03" db="EMBL/GenBank/DDBJ databases">
        <title>The Genome Sequence of Capronia epimyces CBS 606.96.</title>
        <authorList>
            <consortium name="The Broad Institute Genomics Platform"/>
            <person name="Cuomo C."/>
            <person name="de Hoog S."/>
            <person name="Gorbushina A."/>
            <person name="Walker B."/>
            <person name="Young S.K."/>
            <person name="Zeng Q."/>
            <person name="Gargeya S."/>
            <person name="Fitzgerald M."/>
            <person name="Haas B."/>
            <person name="Abouelleil A."/>
            <person name="Allen A.W."/>
            <person name="Alvarado L."/>
            <person name="Arachchi H.M."/>
            <person name="Berlin A.M."/>
            <person name="Chapman S.B."/>
            <person name="Gainer-Dewar J."/>
            <person name="Goldberg J."/>
            <person name="Griggs A."/>
            <person name="Gujja S."/>
            <person name="Hansen M."/>
            <person name="Howarth C."/>
            <person name="Imamovic A."/>
            <person name="Ireland A."/>
            <person name="Larimer J."/>
            <person name="McCowan C."/>
            <person name="Murphy C."/>
            <person name="Pearson M."/>
            <person name="Poon T.W."/>
            <person name="Priest M."/>
            <person name="Roberts A."/>
            <person name="Saif S."/>
            <person name="Shea T."/>
            <person name="Sisk P."/>
            <person name="Sykes S."/>
            <person name="Wortman J."/>
            <person name="Nusbaum C."/>
            <person name="Birren B."/>
        </authorList>
    </citation>
    <scope>NUCLEOTIDE SEQUENCE [LARGE SCALE GENOMIC DNA]</scope>
    <source>
        <strain evidence="3 4">CBS 606.96</strain>
    </source>
</reference>
<evidence type="ECO:0000256" key="1">
    <source>
        <dbReference type="SAM" id="MobiDB-lite"/>
    </source>
</evidence>
<dbReference type="GeneID" id="19169613"/>
<sequence length="265" mass="28625">MSSIAPADQPDQGPDTHSAAQEIPQQQHHPQEALPSPSPVEMSSLPPTHPTSDPQPSASHFTTTISAGSSVPPVAGPVRTDTSTAIDQSMNPPPPVAAGAETLPVTRTFSTAIGPSSDSPVVPAKDSEATGPILTLTLLLTSGARHPFRLDGRYLTKRNVNVVGNDPFNLSVYNLKELILREWRDEWEAKPSSPNYIRLISMGKLLDDKTSLKDYKFGPDLPNVLHMTIKPQDYIEEEDAKGAKANFTSNRESENRSPGCRCAIM</sequence>
<dbReference type="HOGENOM" id="CLU_055856_0_0_1"/>
<evidence type="ECO:0000313" key="4">
    <source>
        <dbReference type="Proteomes" id="UP000019478"/>
    </source>
</evidence>
<dbReference type="InterPro" id="IPR029071">
    <property type="entry name" value="Ubiquitin-like_domsf"/>
</dbReference>
<name>W9XX84_9EURO</name>
<keyword evidence="4" id="KW-1185">Reference proteome</keyword>
<accession>W9XX84</accession>
<dbReference type="OrthoDB" id="1043111at2759"/>
<dbReference type="RefSeq" id="XP_007733813.1">
    <property type="nucleotide sequence ID" value="XM_007735623.1"/>
</dbReference>
<gene>
    <name evidence="3" type="ORF">A1O3_05501</name>
</gene>
<dbReference type="InterPro" id="IPR000626">
    <property type="entry name" value="Ubiquitin-like_dom"/>
</dbReference>
<dbReference type="InterPro" id="IPR040015">
    <property type="entry name" value="UBL3-like"/>
</dbReference>
<comment type="caution">
    <text evidence="3">The sequence shown here is derived from an EMBL/GenBank/DDBJ whole genome shotgun (WGS) entry which is preliminary data.</text>
</comment>
<dbReference type="PROSITE" id="PS50053">
    <property type="entry name" value="UBIQUITIN_2"/>
    <property type="match status" value="1"/>
</dbReference>
<dbReference type="PANTHER" id="PTHR13169:SF0">
    <property type="entry name" value="UBIQUITIN-LIKE PROTEIN 3"/>
    <property type="match status" value="1"/>
</dbReference>
<feature type="compositionally biased region" description="Low complexity" evidence="1">
    <location>
        <begin position="19"/>
        <end position="28"/>
    </location>
</feature>
<feature type="compositionally biased region" description="Polar residues" evidence="1">
    <location>
        <begin position="80"/>
        <end position="90"/>
    </location>
</feature>
<dbReference type="Gene3D" id="3.10.20.90">
    <property type="entry name" value="Phosphatidylinositol 3-kinase Catalytic Subunit, Chain A, domain 1"/>
    <property type="match status" value="1"/>
</dbReference>
<dbReference type="Pfam" id="PF13881">
    <property type="entry name" value="Rad60-SLD_2"/>
    <property type="match status" value="1"/>
</dbReference>
<dbReference type="Proteomes" id="UP000019478">
    <property type="component" value="Unassembled WGS sequence"/>
</dbReference>
<dbReference type="AlphaFoldDB" id="W9XX84"/>
<evidence type="ECO:0000313" key="3">
    <source>
        <dbReference type="EMBL" id="EXJ84828.1"/>
    </source>
</evidence>
<dbReference type="InterPro" id="IPR039540">
    <property type="entry name" value="UBL3-like_ubiquitin_dom"/>
</dbReference>
<dbReference type="EMBL" id="AMGY01000004">
    <property type="protein sequence ID" value="EXJ84828.1"/>
    <property type="molecule type" value="Genomic_DNA"/>
</dbReference>
<feature type="domain" description="Ubiquitin-like" evidence="2">
    <location>
        <begin position="171"/>
        <end position="219"/>
    </location>
</feature>
<evidence type="ECO:0000259" key="2">
    <source>
        <dbReference type="PROSITE" id="PS50053"/>
    </source>
</evidence>
<feature type="compositionally biased region" description="Polar residues" evidence="1">
    <location>
        <begin position="50"/>
        <end position="69"/>
    </location>
</feature>
<feature type="region of interest" description="Disordered" evidence="1">
    <location>
        <begin position="245"/>
        <end position="265"/>
    </location>
</feature>
<organism evidence="3 4">
    <name type="scientific">Capronia epimyces CBS 606.96</name>
    <dbReference type="NCBI Taxonomy" id="1182542"/>
    <lineage>
        <taxon>Eukaryota</taxon>
        <taxon>Fungi</taxon>
        <taxon>Dikarya</taxon>
        <taxon>Ascomycota</taxon>
        <taxon>Pezizomycotina</taxon>
        <taxon>Eurotiomycetes</taxon>
        <taxon>Chaetothyriomycetidae</taxon>
        <taxon>Chaetothyriales</taxon>
        <taxon>Herpotrichiellaceae</taxon>
        <taxon>Capronia</taxon>
    </lineage>
</organism>
<dbReference type="PANTHER" id="PTHR13169">
    <property type="entry name" value="UBIQUITIN-LIKE PROTEIN 3 HCG-1 PROTEIN"/>
    <property type="match status" value="1"/>
</dbReference>
<proteinExistence type="predicted"/>